<dbReference type="EMBL" id="LSTO01000001">
    <property type="protein sequence ID" value="OWW21109.1"/>
    <property type="molecule type" value="Genomic_DNA"/>
</dbReference>
<dbReference type="GO" id="GO:0020037">
    <property type="term" value="F:heme binding"/>
    <property type="evidence" value="ECO:0007669"/>
    <property type="project" value="InterPro"/>
</dbReference>
<keyword evidence="8" id="KW-0732">Signal</keyword>
<dbReference type="Gene3D" id="1.10.760.10">
    <property type="entry name" value="Cytochrome c-like domain"/>
    <property type="match status" value="2"/>
</dbReference>
<dbReference type="GO" id="GO:0009055">
    <property type="term" value="F:electron transfer activity"/>
    <property type="evidence" value="ECO:0007669"/>
    <property type="project" value="InterPro"/>
</dbReference>
<dbReference type="GO" id="GO:0005506">
    <property type="term" value="F:iron ion binding"/>
    <property type="evidence" value="ECO:0007669"/>
    <property type="project" value="InterPro"/>
</dbReference>
<accession>A0A254TEM0</accession>
<evidence type="ECO:0000256" key="6">
    <source>
        <dbReference type="PROSITE-ProRule" id="PRU00433"/>
    </source>
</evidence>
<dbReference type="InterPro" id="IPR008168">
    <property type="entry name" value="Cyt_C_IC"/>
</dbReference>
<sequence length="259" mass="29003">MHPSKAARRAAVFALLAATLAGSAMAQDKKWKSLMSTDEPDKLFRHYCAVCHGPDGDGQTQARLALDPPPRNFTNAKAREELSRDHMLQTLEKGTYTKDGKRTAMISWKEHLSPEQMETLVDYIIVRFMGGKPADNFHDHGDPRHKHHDHSKARQVDYPYGLKPDAVRGKAVYAANCQSCHGAQGDGKGTDPRAAQLKPRNFNAQDFRDYATGFTLFSTVTYGKGHMPAWEKSMNNQDIANVSEYVLRTYVTRKPLEGN</sequence>
<name>A0A254TEM0_9BURK</name>
<evidence type="ECO:0000259" key="9">
    <source>
        <dbReference type="PROSITE" id="PS51007"/>
    </source>
</evidence>
<dbReference type="InterPro" id="IPR036909">
    <property type="entry name" value="Cyt_c-like_dom_sf"/>
</dbReference>
<evidence type="ECO:0000313" key="10">
    <source>
        <dbReference type="EMBL" id="OWW21109.1"/>
    </source>
</evidence>
<dbReference type="InterPro" id="IPR051459">
    <property type="entry name" value="Cytochrome_c-type_DH"/>
</dbReference>
<evidence type="ECO:0000256" key="7">
    <source>
        <dbReference type="SAM" id="MobiDB-lite"/>
    </source>
</evidence>
<feature type="chain" id="PRO_5013191390" description="Cytochrome c domain-containing protein" evidence="8">
    <location>
        <begin position="27"/>
        <end position="259"/>
    </location>
</feature>
<comment type="caution">
    <text evidence="10">The sequence shown here is derived from an EMBL/GenBank/DDBJ whole genome shotgun (WGS) entry which is preliminary data.</text>
</comment>
<dbReference type="PRINTS" id="PR00605">
    <property type="entry name" value="CYTCHROMECIC"/>
</dbReference>
<dbReference type="PANTHER" id="PTHR35008">
    <property type="entry name" value="BLL4482 PROTEIN-RELATED"/>
    <property type="match status" value="1"/>
</dbReference>
<organism evidence="10 11">
    <name type="scientific">Noviherbaspirillum denitrificans</name>
    <dbReference type="NCBI Taxonomy" id="1968433"/>
    <lineage>
        <taxon>Bacteria</taxon>
        <taxon>Pseudomonadati</taxon>
        <taxon>Pseudomonadota</taxon>
        <taxon>Betaproteobacteria</taxon>
        <taxon>Burkholderiales</taxon>
        <taxon>Oxalobacteraceae</taxon>
        <taxon>Noviherbaspirillum</taxon>
    </lineage>
</organism>
<feature type="region of interest" description="Disordered" evidence="7">
    <location>
        <begin position="135"/>
        <end position="156"/>
    </location>
</feature>
<dbReference type="SUPFAM" id="SSF46626">
    <property type="entry name" value="Cytochrome c"/>
    <property type="match status" value="2"/>
</dbReference>
<gene>
    <name evidence="10" type="ORF">AYR66_18140</name>
</gene>
<dbReference type="PROSITE" id="PS51007">
    <property type="entry name" value="CYTC"/>
    <property type="match status" value="2"/>
</dbReference>
<keyword evidence="2 6" id="KW-0349">Heme</keyword>
<feature type="domain" description="Cytochrome c" evidence="9">
    <location>
        <begin position="164"/>
        <end position="250"/>
    </location>
</feature>
<evidence type="ECO:0000256" key="8">
    <source>
        <dbReference type="SAM" id="SignalP"/>
    </source>
</evidence>
<evidence type="ECO:0000256" key="2">
    <source>
        <dbReference type="ARBA" id="ARBA00022617"/>
    </source>
</evidence>
<feature type="compositionally biased region" description="Basic residues" evidence="7">
    <location>
        <begin position="143"/>
        <end position="153"/>
    </location>
</feature>
<dbReference type="Pfam" id="PF13442">
    <property type="entry name" value="Cytochrome_CBB3"/>
    <property type="match status" value="2"/>
</dbReference>
<dbReference type="Proteomes" id="UP000197535">
    <property type="component" value="Unassembled WGS sequence"/>
</dbReference>
<dbReference type="AlphaFoldDB" id="A0A254TEM0"/>
<keyword evidence="11" id="KW-1185">Reference proteome</keyword>
<feature type="signal peptide" evidence="8">
    <location>
        <begin position="1"/>
        <end position="26"/>
    </location>
</feature>
<evidence type="ECO:0000313" key="11">
    <source>
        <dbReference type="Proteomes" id="UP000197535"/>
    </source>
</evidence>
<keyword evidence="3 6" id="KW-0479">Metal-binding</keyword>
<evidence type="ECO:0000256" key="4">
    <source>
        <dbReference type="ARBA" id="ARBA00022982"/>
    </source>
</evidence>
<evidence type="ECO:0000256" key="1">
    <source>
        <dbReference type="ARBA" id="ARBA00022448"/>
    </source>
</evidence>
<keyword evidence="4" id="KW-0249">Electron transport</keyword>
<reference evidence="10 11" key="1">
    <citation type="submission" date="2016-02" db="EMBL/GenBank/DDBJ databases">
        <authorList>
            <person name="Wen L."/>
            <person name="He K."/>
            <person name="Yang H."/>
        </authorList>
    </citation>
    <scope>NUCLEOTIDE SEQUENCE [LARGE SCALE GENOMIC DNA]</scope>
    <source>
        <strain evidence="10 11">TSA40</strain>
    </source>
</reference>
<keyword evidence="1" id="KW-0813">Transport</keyword>
<dbReference type="RefSeq" id="WP_088707961.1">
    <property type="nucleotide sequence ID" value="NZ_LSTO01000001.1"/>
</dbReference>
<evidence type="ECO:0000256" key="3">
    <source>
        <dbReference type="ARBA" id="ARBA00022723"/>
    </source>
</evidence>
<proteinExistence type="predicted"/>
<dbReference type="PANTHER" id="PTHR35008:SF8">
    <property type="entry name" value="ALCOHOL DEHYDROGENASE CYTOCHROME C SUBUNIT"/>
    <property type="match status" value="1"/>
</dbReference>
<feature type="domain" description="Cytochrome c" evidence="9">
    <location>
        <begin position="35"/>
        <end position="128"/>
    </location>
</feature>
<dbReference type="InterPro" id="IPR009056">
    <property type="entry name" value="Cyt_c-like_dom"/>
</dbReference>
<evidence type="ECO:0000256" key="5">
    <source>
        <dbReference type="ARBA" id="ARBA00023004"/>
    </source>
</evidence>
<keyword evidence="5 6" id="KW-0408">Iron</keyword>
<protein>
    <recommendedName>
        <fullName evidence="9">Cytochrome c domain-containing protein</fullName>
    </recommendedName>
</protein>